<comment type="caution">
    <text evidence="2">The sequence shown here is derived from an EMBL/GenBank/DDBJ whole genome shotgun (WGS) entry which is preliminary data.</text>
</comment>
<reference evidence="2 3" key="1">
    <citation type="journal article" date="2015" name="Nature">
        <title>rRNA introns, odd ribosomes, and small enigmatic genomes across a large radiation of phyla.</title>
        <authorList>
            <person name="Brown C.T."/>
            <person name="Hug L.A."/>
            <person name="Thomas B.C."/>
            <person name="Sharon I."/>
            <person name="Castelle C.J."/>
            <person name="Singh A."/>
            <person name="Wilkins M.J."/>
            <person name="Williams K.H."/>
            <person name="Banfield J.F."/>
        </authorList>
    </citation>
    <scope>NUCLEOTIDE SEQUENCE [LARGE SCALE GENOMIC DNA]</scope>
</reference>
<sequence length="246" mass="26351">MITWLKNLPTVQKIALGALVILGVAGGYWIFNRPLPPFVTSSVVFQRFFGGPYEGFIQEWDEAVEISSGLNPKETPEPDLTGANCAAAVNAAIPEVEAVVADFDRILADLDKFDQQISEAEAAANGLADSKARSAASKLVKYAKDWSVAFRDFLPPSKRALGLKVDQLKAVLNVGCGTEESIVVIFNSLEQIGAVLNGPMTGYLAKGETIAADSAAAHQEFQEATGVTVRPIGSLSREQLENLLQE</sequence>
<keyword evidence="1" id="KW-0812">Transmembrane</keyword>
<evidence type="ECO:0000313" key="2">
    <source>
        <dbReference type="EMBL" id="KKW06115.1"/>
    </source>
</evidence>
<protein>
    <submittedName>
        <fullName evidence="2">Uncharacterized protein</fullName>
    </submittedName>
</protein>
<accession>A0A0G1VIT8</accession>
<dbReference type="STRING" id="1618342.UY40_C0003G0004"/>
<evidence type="ECO:0000256" key="1">
    <source>
        <dbReference type="SAM" id="Phobius"/>
    </source>
</evidence>
<name>A0A0G1VIT8_9BACT</name>
<keyword evidence="1" id="KW-0472">Membrane</keyword>
<gene>
    <name evidence="2" type="ORF">UY40_C0003G0004</name>
</gene>
<keyword evidence="1" id="KW-1133">Transmembrane helix</keyword>
<feature type="transmembrane region" description="Helical" evidence="1">
    <location>
        <begin position="14"/>
        <end position="31"/>
    </location>
</feature>
<proteinExistence type="predicted"/>
<dbReference type="AlphaFoldDB" id="A0A0G1VIT8"/>
<organism evidence="2 3">
    <name type="scientific">candidate division CPR1 bacterium GW2011_GWC1_49_13</name>
    <dbReference type="NCBI Taxonomy" id="1618342"/>
    <lineage>
        <taxon>Bacteria</taxon>
        <taxon>candidate division CPR1</taxon>
    </lineage>
</organism>
<dbReference type="Proteomes" id="UP000034119">
    <property type="component" value="Unassembled WGS sequence"/>
</dbReference>
<evidence type="ECO:0000313" key="3">
    <source>
        <dbReference type="Proteomes" id="UP000034119"/>
    </source>
</evidence>
<dbReference type="EMBL" id="LCPW01000003">
    <property type="protein sequence ID" value="KKW06115.1"/>
    <property type="molecule type" value="Genomic_DNA"/>
</dbReference>